<proteinExistence type="predicted"/>
<accession>A0ABN3CIW0</accession>
<name>A0ABN3CIW0_9ACTN</name>
<reference evidence="1 2" key="1">
    <citation type="journal article" date="2019" name="Int. J. Syst. Evol. Microbiol.">
        <title>The Global Catalogue of Microorganisms (GCM) 10K type strain sequencing project: providing services to taxonomists for standard genome sequencing and annotation.</title>
        <authorList>
            <consortium name="The Broad Institute Genomics Platform"/>
            <consortium name="The Broad Institute Genome Sequencing Center for Infectious Disease"/>
            <person name="Wu L."/>
            <person name="Ma J."/>
        </authorList>
    </citation>
    <scope>NUCLEOTIDE SEQUENCE [LARGE SCALE GENOMIC DNA]</scope>
    <source>
        <strain evidence="1 2">JCM 16114</strain>
    </source>
</reference>
<sequence>MLREAPPPAREGPGLEFLMNTAQGDHPHITPEDQHLAEEIAGVYRVVDPVPATLVERLQFALALERALESPEFEVLRPQEEDLLPAGVRGGEDSRTITFDSEILTIMISVSARDEHAVRVDGWLAPPGDHLVELRCGEGAHVVRADDQGRFVLDVVPRGLSQLVVRQGLDEPGLDDPAQATILAVTPSLIL</sequence>
<evidence type="ECO:0000313" key="2">
    <source>
        <dbReference type="Proteomes" id="UP001499843"/>
    </source>
</evidence>
<gene>
    <name evidence="1" type="ORF">GCM10009850_045030</name>
</gene>
<protein>
    <recommendedName>
        <fullName evidence="3">Carboxypeptidase regulatory-like domain-containing protein</fullName>
    </recommendedName>
</protein>
<organism evidence="1 2">
    <name type="scientific">Nonomuraea monospora</name>
    <dbReference type="NCBI Taxonomy" id="568818"/>
    <lineage>
        <taxon>Bacteria</taxon>
        <taxon>Bacillati</taxon>
        <taxon>Actinomycetota</taxon>
        <taxon>Actinomycetes</taxon>
        <taxon>Streptosporangiales</taxon>
        <taxon>Streptosporangiaceae</taxon>
        <taxon>Nonomuraea</taxon>
    </lineage>
</organism>
<dbReference type="Proteomes" id="UP001499843">
    <property type="component" value="Unassembled WGS sequence"/>
</dbReference>
<evidence type="ECO:0008006" key="3">
    <source>
        <dbReference type="Google" id="ProtNLM"/>
    </source>
</evidence>
<dbReference type="EMBL" id="BAAAQX010000011">
    <property type="protein sequence ID" value="GAA2209045.1"/>
    <property type="molecule type" value="Genomic_DNA"/>
</dbReference>
<keyword evidence="2" id="KW-1185">Reference proteome</keyword>
<comment type="caution">
    <text evidence="1">The sequence shown here is derived from an EMBL/GenBank/DDBJ whole genome shotgun (WGS) entry which is preliminary data.</text>
</comment>
<evidence type="ECO:0000313" key="1">
    <source>
        <dbReference type="EMBL" id="GAA2209045.1"/>
    </source>
</evidence>